<evidence type="ECO:0000256" key="1">
    <source>
        <dbReference type="SAM" id="Phobius"/>
    </source>
</evidence>
<keyword evidence="1" id="KW-0812">Transmembrane</keyword>
<protein>
    <submittedName>
        <fullName evidence="2">Uncharacterized protein</fullName>
    </submittedName>
</protein>
<accession>A0A2G8L3N0</accession>
<feature type="transmembrane region" description="Helical" evidence="1">
    <location>
        <begin position="101"/>
        <end position="124"/>
    </location>
</feature>
<gene>
    <name evidence="2" type="ORF">BSL78_08281</name>
</gene>
<keyword evidence="1" id="KW-0472">Membrane</keyword>
<proteinExistence type="predicted"/>
<keyword evidence="3" id="KW-1185">Reference proteome</keyword>
<feature type="non-terminal residue" evidence="2">
    <location>
        <position position="1"/>
    </location>
</feature>
<sequence>FFGFGLGSRKQHLIDHTFSTFTFKSTYYIAESLQGQTLKDRSFTTMHSNTKTPDDATYFIGSSSAIVQPEHQPPRDYGACAPHGQVMGRNLNEVHLQPNSFMATAIFTTLCCNFVFGLIAVIFASRQNKFHGVPHTELRTGEAYKQMSA</sequence>
<evidence type="ECO:0000313" key="2">
    <source>
        <dbReference type="EMBL" id="PIK54852.1"/>
    </source>
</evidence>
<name>A0A2G8L3N0_STIJA</name>
<keyword evidence="1" id="KW-1133">Transmembrane helix</keyword>
<organism evidence="2 3">
    <name type="scientific">Stichopus japonicus</name>
    <name type="common">Sea cucumber</name>
    <dbReference type="NCBI Taxonomy" id="307972"/>
    <lineage>
        <taxon>Eukaryota</taxon>
        <taxon>Metazoa</taxon>
        <taxon>Echinodermata</taxon>
        <taxon>Eleutherozoa</taxon>
        <taxon>Echinozoa</taxon>
        <taxon>Holothuroidea</taxon>
        <taxon>Aspidochirotacea</taxon>
        <taxon>Aspidochirotida</taxon>
        <taxon>Stichopodidae</taxon>
        <taxon>Apostichopus</taxon>
    </lineage>
</organism>
<evidence type="ECO:0000313" key="3">
    <source>
        <dbReference type="Proteomes" id="UP000230750"/>
    </source>
</evidence>
<dbReference type="Proteomes" id="UP000230750">
    <property type="component" value="Unassembled WGS sequence"/>
</dbReference>
<dbReference type="EMBL" id="MRZV01000233">
    <property type="protein sequence ID" value="PIK54852.1"/>
    <property type="molecule type" value="Genomic_DNA"/>
</dbReference>
<reference evidence="2 3" key="1">
    <citation type="journal article" date="2017" name="PLoS Biol.">
        <title>The sea cucumber genome provides insights into morphological evolution and visceral regeneration.</title>
        <authorList>
            <person name="Zhang X."/>
            <person name="Sun L."/>
            <person name="Yuan J."/>
            <person name="Sun Y."/>
            <person name="Gao Y."/>
            <person name="Zhang L."/>
            <person name="Li S."/>
            <person name="Dai H."/>
            <person name="Hamel J.F."/>
            <person name="Liu C."/>
            <person name="Yu Y."/>
            <person name="Liu S."/>
            <person name="Lin W."/>
            <person name="Guo K."/>
            <person name="Jin S."/>
            <person name="Xu P."/>
            <person name="Storey K.B."/>
            <person name="Huan P."/>
            <person name="Zhang T."/>
            <person name="Zhou Y."/>
            <person name="Zhang J."/>
            <person name="Lin C."/>
            <person name="Li X."/>
            <person name="Xing L."/>
            <person name="Huo D."/>
            <person name="Sun M."/>
            <person name="Wang L."/>
            <person name="Mercier A."/>
            <person name="Li F."/>
            <person name="Yang H."/>
            <person name="Xiang J."/>
        </authorList>
    </citation>
    <scope>NUCLEOTIDE SEQUENCE [LARGE SCALE GENOMIC DNA]</scope>
    <source>
        <strain evidence="2">Shaxun</strain>
        <tissue evidence="2">Muscle</tissue>
    </source>
</reference>
<comment type="caution">
    <text evidence="2">The sequence shown here is derived from an EMBL/GenBank/DDBJ whole genome shotgun (WGS) entry which is preliminary data.</text>
</comment>
<dbReference type="AlphaFoldDB" id="A0A2G8L3N0"/>